<dbReference type="Pfam" id="PF14470">
    <property type="entry name" value="bPH_3"/>
    <property type="match status" value="1"/>
</dbReference>
<evidence type="ECO:0000259" key="2">
    <source>
        <dbReference type="Pfam" id="PF09851"/>
    </source>
</evidence>
<feature type="domain" description="YokE-like PH" evidence="3">
    <location>
        <begin position="33"/>
        <end position="123"/>
    </location>
</feature>
<protein>
    <submittedName>
        <fullName evidence="4">PH domain-containing protein</fullName>
    </submittedName>
</protein>
<gene>
    <name evidence="4" type="ORF">PQ477_13805</name>
</gene>
<proteinExistence type="predicted"/>
<evidence type="ECO:0000259" key="3">
    <source>
        <dbReference type="Pfam" id="PF14470"/>
    </source>
</evidence>
<organism evidence="4 5">
    <name type="scientific">Shouchella hunanensis</name>
    <dbReference type="NCBI Taxonomy" id="766894"/>
    <lineage>
        <taxon>Bacteria</taxon>
        <taxon>Bacillati</taxon>
        <taxon>Bacillota</taxon>
        <taxon>Bacilli</taxon>
        <taxon>Bacillales</taxon>
        <taxon>Bacillaceae</taxon>
        <taxon>Shouchella</taxon>
    </lineage>
</organism>
<feature type="region of interest" description="Disordered" evidence="1">
    <location>
        <begin position="143"/>
        <end position="211"/>
    </location>
</feature>
<dbReference type="InterPro" id="IPR018649">
    <property type="entry name" value="SHOCT"/>
</dbReference>
<evidence type="ECO:0000256" key="1">
    <source>
        <dbReference type="SAM" id="MobiDB-lite"/>
    </source>
</evidence>
<feature type="compositionally biased region" description="Basic and acidic residues" evidence="1">
    <location>
        <begin position="159"/>
        <end position="211"/>
    </location>
</feature>
<evidence type="ECO:0000313" key="5">
    <source>
        <dbReference type="Proteomes" id="UP001215143"/>
    </source>
</evidence>
<keyword evidence="5" id="KW-1185">Reference proteome</keyword>
<name>A0ABY7W1Y6_9BACI</name>
<evidence type="ECO:0000313" key="4">
    <source>
        <dbReference type="EMBL" id="WDF02586.1"/>
    </source>
</evidence>
<dbReference type="Proteomes" id="UP001215143">
    <property type="component" value="Chromosome"/>
</dbReference>
<dbReference type="InterPro" id="IPR039519">
    <property type="entry name" value="YokE-like_PH"/>
</dbReference>
<dbReference type="RefSeq" id="WP_274272216.1">
    <property type="nucleotide sequence ID" value="NZ_CP117834.1"/>
</dbReference>
<reference evidence="4 5" key="1">
    <citation type="submission" date="2023-02" db="EMBL/GenBank/DDBJ databases">
        <authorList>
            <person name="Liu G."/>
        </authorList>
    </citation>
    <scope>NUCLEOTIDE SEQUENCE [LARGE SCALE GENOMIC DNA]</scope>
    <source>
        <strain evidence="4 5">DSM 23008</strain>
    </source>
</reference>
<accession>A0ABY7W1Y6</accession>
<feature type="domain" description="SHOCT" evidence="2">
    <location>
        <begin position="269"/>
        <end position="295"/>
    </location>
</feature>
<sequence>MHSYQSILARLKQVGVTDTFGTKKEVKELPKILSPDEVLYYAISGSLEGTTWLVIVTNHRVVFLDKGLIYGTKQREIALNKITSISQNIGLLTGEIIVSDGFKKFVIQNCKKATIQPFIDATNRAIKDMDHYHKVPSFMHNDRRDSLYSERQPSSRLNHLHEENRYSDSYRNHHSHEVERRDSYSYDSRYSDRRDPIRQKQYPDRRDLNGYDRHFAKRHERDFERRDLHVPNSRHSFENDYKNHAITSLNSSSLDESNTLNYGQRNFAKLKELKELLDMEAITLEEFEAQKAQLLRTNRY</sequence>
<dbReference type="EMBL" id="CP117834">
    <property type="protein sequence ID" value="WDF02586.1"/>
    <property type="molecule type" value="Genomic_DNA"/>
</dbReference>
<dbReference type="Pfam" id="PF09851">
    <property type="entry name" value="SHOCT"/>
    <property type="match status" value="1"/>
</dbReference>